<organism evidence="4 5">
    <name type="scientific">Kitasatospora aureofaciens</name>
    <name type="common">Streptomyces aureofaciens</name>
    <dbReference type="NCBI Taxonomy" id="1894"/>
    <lineage>
        <taxon>Bacteria</taxon>
        <taxon>Bacillati</taxon>
        <taxon>Actinomycetota</taxon>
        <taxon>Actinomycetes</taxon>
        <taxon>Kitasatosporales</taxon>
        <taxon>Streptomycetaceae</taxon>
        <taxon>Kitasatospora</taxon>
    </lineage>
</organism>
<protein>
    <recommendedName>
        <fullName evidence="3">EF-hand domain-containing protein</fullName>
    </recommendedName>
</protein>
<feature type="domain" description="EF-hand" evidence="3">
    <location>
        <begin position="136"/>
        <end position="171"/>
    </location>
</feature>
<feature type="domain" description="EF-hand" evidence="3">
    <location>
        <begin position="65"/>
        <end position="100"/>
    </location>
</feature>
<dbReference type="EMBL" id="BMUB01000004">
    <property type="protein sequence ID" value="GGU69285.1"/>
    <property type="molecule type" value="Genomic_DNA"/>
</dbReference>
<evidence type="ECO:0000256" key="2">
    <source>
        <dbReference type="ARBA" id="ARBA00022737"/>
    </source>
</evidence>
<dbReference type="InterPro" id="IPR018247">
    <property type="entry name" value="EF_Hand_1_Ca_BS"/>
</dbReference>
<keyword evidence="2" id="KW-0677">Repeat</keyword>
<comment type="caution">
    <text evidence="4">The sequence shown here is derived from an EMBL/GenBank/DDBJ whole genome shotgun (WGS) entry which is preliminary data.</text>
</comment>
<evidence type="ECO:0000313" key="5">
    <source>
        <dbReference type="Proteomes" id="UP000610124"/>
    </source>
</evidence>
<dbReference type="PROSITE" id="PS50222">
    <property type="entry name" value="EF_HAND_2"/>
    <property type="match status" value="2"/>
</dbReference>
<sequence length="181" mass="19237">MPQPRTAPQPAPADTATTATAPKARIYAMLDTDGDGVASRHDYFVRIERARQATGRSHDDPLVVAALTAGERAWAAMDANGDGVMTYEEYAAWVDADKFDNVCRYALGALFDLADADQDGALDRSQFTALRQALGNRAGNADAAFDALDGDGDGRVGRVEYLASIRAFVTGDGSPMGEALY</sequence>
<dbReference type="Gene3D" id="1.10.238.10">
    <property type="entry name" value="EF-hand"/>
    <property type="match status" value="1"/>
</dbReference>
<evidence type="ECO:0000259" key="3">
    <source>
        <dbReference type="PROSITE" id="PS50222"/>
    </source>
</evidence>
<name>A0A8H9HN22_KITAU</name>
<evidence type="ECO:0000256" key="1">
    <source>
        <dbReference type="ARBA" id="ARBA00022723"/>
    </source>
</evidence>
<dbReference type="PANTHER" id="PTHR10827:SF98">
    <property type="entry name" value="45 KDA CALCIUM-BINDING PROTEIN"/>
    <property type="match status" value="1"/>
</dbReference>
<reference evidence="4" key="2">
    <citation type="submission" date="2020-09" db="EMBL/GenBank/DDBJ databases">
        <authorList>
            <person name="Sun Q."/>
            <person name="Ohkuma M."/>
        </authorList>
    </citation>
    <scope>NUCLEOTIDE SEQUENCE</scope>
    <source>
        <strain evidence="4">JCM 4434</strain>
    </source>
</reference>
<reference evidence="4" key="1">
    <citation type="journal article" date="2014" name="Int. J. Syst. Evol. Microbiol.">
        <title>Complete genome sequence of Corynebacterium casei LMG S-19264T (=DSM 44701T), isolated from a smear-ripened cheese.</title>
        <authorList>
            <consortium name="US DOE Joint Genome Institute (JGI-PGF)"/>
            <person name="Walter F."/>
            <person name="Albersmeier A."/>
            <person name="Kalinowski J."/>
            <person name="Ruckert C."/>
        </authorList>
    </citation>
    <scope>NUCLEOTIDE SEQUENCE</scope>
    <source>
        <strain evidence="4">JCM 4434</strain>
    </source>
</reference>
<dbReference type="PROSITE" id="PS00018">
    <property type="entry name" value="EF_HAND_1"/>
    <property type="match status" value="2"/>
</dbReference>
<dbReference type="GeneID" id="97485193"/>
<accession>A0A8H9HN22</accession>
<dbReference type="Proteomes" id="UP000610124">
    <property type="component" value="Unassembled WGS sequence"/>
</dbReference>
<proteinExistence type="predicted"/>
<dbReference type="GO" id="GO:0005509">
    <property type="term" value="F:calcium ion binding"/>
    <property type="evidence" value="ECO:0007669"/>
    <property type="project" value="InterPro"/>
</dbReference>
<dbReference type="RefSeq" id="WP_232543081.1">
    <property type="nucleotide sequence ID" value="NZ_BMUB01000004.1"/>
</dbReference>
<dbReference type="PANTHER" id="PTHR10827">
    <property type="entry name" value="RETICULOCALBIN"/>
    <property type="match status" value="1"/>
</dbReference>
<dbReference type="AlphaFoldDB" id="A0A8H9HN22"/>
<dbReference type="SMART" id="SM00054">
    <property type="entry name" value="EFh"/>
    <property type="match status" value="3"/>
</dbReference>
<keyword evidence="1" id="KW-0479">Metal-binding</keyword>
<dbReference type="InterPro" id="IPR002048">
    <property type="entry name" value="EF_hand_dom"/>
</dbReference>
<gene>
    <name evidence="4" type="ORF">GCM10010502_20510</name>
</gene>
<dbReference type="SUPFAM" id="SSF47473">
    <property type="entry name" value="EF-hand"/>
    <property type="match status" value="1"/>
</dbReference>
<dbReference type="InterPro" id="IPR011992">
    <property type="entry name" value="EF-hand-dom_pair"/>
</dbReference>
<dbReference type="Pfam" id="PF13202">
    <property type="entry name" value="EF-hand_5"/>
    <property type="match status" value="2"/>
</dbReference>
<evidence type="ECO:0000313" key="4">
    <source>
        <dbReference type="EMBL" id="GGU69285.1"/>
    </source>
</evidence>